<dbReference type="GO" id="GO:0010181">
    <property type="term" value="F:FMN binding"/>
    <property type="evidence" value="ECO:0007669"/>
    <property type="project" value="InterPro"/>
</dbReference>
<keyword evidence="6" id="KW-0812">Transmembrane</keyword>
<dbReference type="NCBIfam" id="TIGR01947">
    <property type="entry name" value="rnfG"/>
    <property type="match status" value="1"/>
</dbReference>
<name>A0A8B0SFS6_9GAMM</name>
<dbReference type="GO" id="GO:0022900">
    <property type="term" value="P:electron transport chain"/>
    <property type="evidence" value="ECO:0007669"/>
    <property type="project" value="UniProtKB-UniRule"/>
</dbReference>
<protein>
    <recommendedName>
        <fullName evidence="6">Ion-translocating oxidoreductase complex subunit G</fullName>
        <ecNumber evidence="6">7.-.-.-</ecNumber>
    </recommendedName>
    <alternativeName>
        <fullName evidence="6">Rnf electron transport complex subunit G</fullName>
    </alternativeName>
</protein>
<dbReference type="EMBL" id="CP072748">
    <property type="protein sequence ID" value="QTX09904.1"/>
    <property type="molecule type" value="Genomic_DNA"/>
</dbReference>
<dbReference type="HAMAP" id="MF_00479">
    <property type="entry name" value="RsxG_RnfG"/>
    <property type="match status" value="1"/>
</dbReference>
<dbReference type="PANTHER" id="PTHR36118">
    <property type="entry name" value="ION-TRANSLOCATING OXIDOREDUCTASE COMPLEX SUBUNIT G"/>
    <property type="match status" value="1"/>
</dbReference>
<dbReference type="Pfam" id="PF04205">
    <property type="entry name" value="FMN_bind"/>
    <property type="match status" value="1"/>
</dbReference>
<dbReference type="PIRSF" id="PIRSF006091">
    <property type="entry name" value="E_trnsport_RnfG"/>
    <property type="match status" value="1"/>
</dbReference>
<keyword evidence="5 6" id="KW-0249">Electron transport</keyword>
<evidence type="ECO:0000256" key="5">
    <source>
        <dbReference type="ARBA" id="ARBA00022982"/>
    </source>
</evidence>
<keyword evidence="6" id="KW-1278">Translocase</keyword>
<feature type="modified residue" description="FMN phosphoryl threonine" evidence="6">
    <location>
        <position position="179"/>
    </location>
</feature>
<feature type="domain" description="FMN-binding" evidence="7">
    <location>
        <begin position="104"/>
        <end position="196"/>
    </location>
</feature>
<dbReference type="EMBL" id="JAFMPM010000008">
    <property type="protein sequence ID" value="MBO0615109.1"/>
    <property type="molecule type" value="Genomic_DNA"/>
</dbReference>
<dbReference type="InterPro" id="IPR010209">
    <property type="entry name" value="Ion_transpt_RnfG/RsxG"/>
</dbReference>
<dbReference type="InterPro" id="IPR007329">
    <property type="entry name" value="FMN-bd"/>
</dbReference>
<reference evidence="9" key="2">
    <citation type="submission" date="2021-04" db="EMBL/GenBank/DDBJ databases">
        <title>Complete Genome and methylome analysis of Thiothrix fructosivorans ATCC 49748.</title>
        <authorList>
            <person name="Fomenkov A."/>
            <person name="Sun L."/>
            <person name="Vincze T."/>
            <person name="Grabovich M.Y."/>
            <person name="Roberts R.J."/>
        </authorList>
    </citation>
    <scope>NUCLEOTIDE SEQUENCE</scope>
    <source>
        <strain evidence="9">ATCC 49748</strain>
    </source>
</reference>
<proteinExistence type="inferred from homology"/>
<keyword evidence="6" id="KW-0997">Cell inner membrane</keyword>
<evidence type="ECO:0000256" key="1">
    <source>
        <dbReference type="ARBA" id="ARBA00022448"/>
    </source>
</evidence>
<dbReference type="SMART" id="SM00900">
    <property type="entry name" value="FMN_bind"/>
    <property type="match status" value="1"/>
</dbReference>
<comment type="subcellular location">
    <subcellularLocation>
        <location evidence="6">Cell inner membrane</location>
        <topology evidence="6">Single-pass membrane protein</topology>
    </subcellularLocation>
</comment>
<dbReference type="PANTHER" id="PTHR36118:SF1">
    <property type="entry name" value="ION-TRANSLOCATING OXIDOREDUCTASE COMPLEX SUBUNIT G"/>
    <property type="match status" value="1"/>
</dbReference>
<evidence type="ECO:0000313" key="8">
    <source>
        <dbReference type="EMBL" id="MBO0615109.1"/>
    </source>
</evidence>
<organism evidence="9">
    <name type="scientific">Thiothrix fructosivorans</name>
    <dbReference type="NCBI Taxonomy" id="111770"/>
    <lineage>
        <taxon>Bacteria</taxon>
        <taxon>Pseudomonadati</taxon>
        <taxon>Pseudomonadota</taxon>
        <taxon>Gammaproteobacteria</taxon>
        <taxon>Thiotrichales</taxon>
        <taxon>Thiotrichaceae</taxon>
        <taxon>Thiothrix</taxon>
    </lineage>
</organism>
<reference evidence="8 10" key="1">
    <citation type="submission" date="2021-03" db="EMBL/GenBank/DDBJ databases">
        <title>Draft genome and methylome analysis of Thiotrix fructosivoruns ATCC 49748.</title>
        <authorList>
            <person name="Fomenkov A."/>
            <person name="Grabovich M.Y."/>
            <person name="Roberts R.J."/>
        </authorList>
    </citation>
    <scope>NUCLEOTIDE SEQUENCE [LARGE SCALE GENOMIC DNA]</scope>
    <source>
        <strain evidence="8 10">ATCC 49748</strain>
    </source>
</reference>
<keyword evidence="6" id="KW-1133">Transmembrane helix</keyword>
<evidence type="ECO:0000256" key="2">
    <source>
        <dbReference type="ARBA" id="ARBA00022553"/>
    </source>
</evidence>
<gene>
    <name evidence="9" type="primary">rsxG</name>
    <name evidence="6" type="synonym">rnfG</name>
    <name evidence="9" type="ORF">J1836_015005</name>
    <name evidence="8" type="ORF">J1836_19615</name>
</gene>
<keyword evidence="3 6" id="KW-0285">Flavoprotein</keyword>
<comment type="similarity">
    <text evidence="6">Belongs to the RnfG family.</text>
</comment>
<evidence type="ECO:0000259" key="7">
    <source>
        <dbReference type="SMART" id="SM00900"/>
    </source>
</evidence>
<dbReference type="Proteomes" id="UP000664466">
    <property type="component" value="Unassembled WGS sequence"/>
</dbReference>
<keyword evidence="2 6" id="KW-0597">Phosphoprotein</keyword>
<dbReference type="AlphaFoldDB" id="A0A8B0SFS6"/>
<sequence length="210" mass="22746">MKRIYEKLLEQPGAILAGFALFGTIALALAFDLTKDQIAANERAATLSRLNALVDHQTYDNDLLADTVDLPAAEFGSADKVTVYRARKQGVPVAALFTVTAPDGYSGRIRLIVGVNADQTLAGVRVLGHKETPGLGDKIEVEKSDWMLGFNGKSLQNPTDTGWAVRKDGGEFDQFTGATITPRAIVKAVKNTLAWSQQHFSTLFKQEAKP</sequence>
<dbReference type="EC" id="7.-.-.-" evidence="6"/>
<dbReference type="GO" id="GO:0009055">
    <property type="term" value="F:electron transfer activity"/>
    <property type="evidence" value="ECO:0007669"/>
    <property type="project" value="InterPro"/>
</dbReference>
<evidence type="ECO:0000256" key="6">
    <source>
        <dbReference type="HAMAP-Rule" id="MF_00479"/>
    </source>
</evidence>
<evidence type="ECO:0000256" key="3">
    <source>
        <dbReference type="ARBA" id="ARBA00022630"/>
    </source>
</evidence>
<dbReference type="NCBIfam" id="NF002519">
    <property type="entry name" value="PRK01908.1"/>
    <property type="match status" value="1"/>
</dbReference>
<evidence type="ECO:0000313" key="9">
    <source>
        <dbReference type="EMBL" id="QTX09904.1"/>
    </source>
</evidence>
<evidence type="ECO:0000313" key="10">
    <source>
        <dbReference type="Proteomes" id="UP000664466"/>
    </source>
</evidence>
<accession>A0A8B0SFS6</accession>
<keyword evidence="1 6" id="KW-0813">Transport</keyword>
<keyword evidence="10" id="KW-1185">Reference proteome</keyword>
<dbReference type="RefSeq" id="WP_207252841.1">
    <property type="nucleotide sequence ID" value="NZ_JAFMPM010000008.1"/>
</dbReference>
<dbReference type="GO" id="GO:0005886">
    <property type="term" value="C:plasma membrane"/>
    <property type="evidence" value="ECO:0007669"/>
    <property type="project" value="UniProtKB-SubCell"/>
</dbReference>
<keyword evidence="6" id="KW-0472">Membrane</keyword>
<keyword evidence="6" id="KW-1003">Cell membrane</keyword>
<comment type="subunit">
    <text evidence="6">The complex is composed of six subunits: RnfA, RnfB, RnfC, RnfD, RnfE and RnfG.</text>
</comment>
<comment type="cofactor">
    <cofactor evidence="6">
        <name>FMN</name>
        <dbReference type="ChEBI" id="CHEBI:58210"/>
    </cofactor>
</comment>
<comment type="function">
    <text evidence="6">Part of a membrane-bound complex that couples electron transfer with translocation of ions across the membrane.</text>
</comment>
<evidence type="ECO:0000256" key="4">
    <source>
        <dbReference type="ARBA" id="ARBA00022643"/>
    </source>
</evidence>
<keyword evidence="4 6" id="KW-0288">FMN</keyword>